<dbReference type="EMBL" id="CATOUU010001128">
    <property type="protein sequence ID" value="CAI9973900.1"/>
    <property type="molecule type" value="Genomic_DNA"/>
</dbReference>
<gene>
    <name evidence="1" type="ORF">HINF_LOCUS61545</name>
    <name evidence="2" type="ORF">HINF_LOCUS70419</name>
</gene>
<comment type="caution">
    <text evidence="1">The sequence shown here is derived from an EMBL/GenBank/DDBJ whole genome shotgun (WGS) entry which is preliminary data.</text>
</comment>
<dbReference type="EMBL" id="CAXDID020000527">
    <property type="protein sequence ID" value="CAL6100150.1"/>
    <property type="molecule type" value="Genomic_DNA"/>
</dbReference>
<reference evidence="2 3" key="2">
    <citation type="submission" date="2024-07" db="EMBL/GenBank/DDBJ databases">
        <authorList>
            <person name="Akdeniz Z."/>
        </authorList>
    </citation>
    <scope>NUCLEOTIDE SEQUENCE [LARGE SCALE GENOMIC DNA]</scope>
</reference>
<accession>A0AA86UVX4</accession>
<protein>
    <submittedName>
        <fullName evidence="2">Hypothetical_protein</fullName>
    </submittedName>
</protein>
<evidence type="ECO:0000313" key="2">
    <source>
        <dbReference type="EMBL" id="CAL6100150.1"/>
    </source>
</evidence>
<name>A0AA86UVX4_9EUKA</name>
<sequence>MAKVLRDLVVQKYELHQEIDFAYYEINQLDKTIQSQRNILYDLQDQFRQLEENIDCPDELKQKIQHASEQIINANQSQFKLYSSIASMDLQRIDLLKQINEAFISYGKQQQQRKLNQ</sequence>
<evidence type="ECO:0000313" key="3">
    <source>
        <dbReference type="Proteomes" id="UP001642409"/>
    </source>
</evidence>
<organism evidence="1">
    <name type="scientific">Hexamita inflata</name>
    <dbReference type="NCBI Taxonomy" id="28002"/>
    <lineage>
        <taxon>Eukaryota</taxon>
        <taxon>Metamonada</taxon>
        <taxon>Diplomonadida</taxon>
        <taxon>Hexamitidae</taxon>
        <taxon>Hexamitinae</taxon>
        <taxon>Hexamita</taxon>
    </lineage>
</organism>
<proteinExistence type="predicted"/>
<dbReference type="Proteomes" id="UP001642409">
    <property type="component" value="Unassembled WGS sequence"/>
</dbReference>
<evidence type="ECO:0000313" key="1">
    <source>
        <dbReference type="EMBL" id="CAI9973900.1"/>
    </source>
</evidence>
<keyword evidence="3" id="KW-1185">Reference proteome</keyword>
<reference evidence="1" key="1">
    <citation type="submission" date="2023-06" db="EMBL/GenBank/DDBJ databases">
        <authorList>
            <person name="Kurt Z."/>
        </authorList>
    </citation>
    <scope>NUCLEOTIDE SEQUENCE</scope>
</reference>
<dbReference type="AlphaFoldDB" id="A0AA86UVX4"/>